<dbReference type="GO" id="GO:0042796">
    <property type="term" value="P:snRNA transcription by RNA polymerase III"/>
    <property type="evidence" value="ECO:0007669"/>
    <property type="project" value="TreeGrafter"/>
</dbReference>
<protein>
    <submittedName>
        <fullName evidence="8">9749_t:CDS:1</fullName>
    </submittedName>
</protein>
<keyword evidence="9" id="KW-1185">Reference proteome</keyword>
<evidence type="ECO:0000259" key="7">
    <source>
        <dbReference type="PROSITE" id="PS51294"/>
    </source>
</evidence>
<proteinExistence type="predicted"/>
<keyword evidence="1" id="KW-0805">Transcription regulation</keyword>
<feature type="domain" description="HTH myb-type" evidence="7">
    <location>
        <begin position="167"/>
        <end position="218"/>
    </location>
</feature>
<feature type="coiled-coil region" evidence="5">
    <location>
        <begin position="12"/>
        <end position="46"/>
    </location>
</feature>
<dbReference type="InterPro" id="IPR009057">
    <property type="entry name" value="Homeodomain-like_sf"/>
</dbReference>
<evidence type="ECO:0000256" key="4">
    <source>
        <dbReference type="ARBA" id="ARBA00023242"/>
    </source>
</evidence>
<evidence type="ECO:0000313" key="9">
    <source>
        <dbReference type="Proteomes" id="UP001153678"/>
    </source>
</evidence>
<dbReference type="SUPFAM" id="SSF46689">
    <property type="entry name" value="Homeodomain-like"/>
    <property type="match status" value="4"/>
</dbReference>
<dbReference type="GO" id="GO:0042795">
    <property type="term" value="P:snRNA transcription by RNA polymerase II"/>
    <property type="evidence" value="ECO:0007669"/>
    <property type="project" value="TreeGrafter"/>
</dbReference>
<dbReference type="OrthoDB" id="2143914at2759"/>
<evidence type="ECO:0000259" key="6">
    <source>
        <dbReference type="PROSITE" id="PS50090"/>
    </source>
</evidence>
<evidence type="ECO:0000256" key="3">
    <source>
        <dbReference type="ARBA" id="ARBA00023163"/>
    </source>
</evidence>
<feature type="domain" description="HTH myb-type" evidence="7">
    <location>
        <begin position="325"/>
        <end position="376"/>
    </location>
</feature>
<dbReference type="Pfam" id="PF00249">
    <property type="entry name" value="Myb_DNA-binding"/>
    <property type="match status" value="3"/>
</dbReference>
<feature type="domain" description="Myb-like" evidence="6">
    <location>
        <begin position="269"/>
        <end position="320"/>
    </location>
</feature>
<feature type="domain" description="Myb-like" evidence="6">
    <location>
        <begin position="217"/>
        <end position="268"/>
    </location>
</feature>
<dbReference type="InterPro" id="IPR001005">
    <property type="entry name" value="SANT/Myb"/>
</dbReference>
<feature type="domain" description="Myb-like" evidence="6">
    <location>
        <begin position="167"/>
        <end position="216"/>
    </location>
</feature>
<dbReference type="InterPro" id="IPR017930">
    <property type="entry name" value="Myb_dom"/>
</dbReference>
<dbReference type="PANTHER" id="PTHR46621:SF1">
    <property type="entry name" value="SNRNA-ACTIVATING PROTEIN COMPLEX SUBUNIT 4"/>
    <property type="match status" value="1"/>
</dbReference>
<name>A0A9W4SE75_9GLOM</name>
<dbReference type="EMBL" id="CAMKVN010000195">
    <property type="protein sequence ID" value="CAI2165082.1"/>
    <property type="molecule type" value="Genomic_DNA"/>
</dbReference>
<dbReference type="SMART" id="SM00717">
    <property type="entry name" value="SANT"/>
    <property type="match status" value="5"/>
</dbReference>
<feature type="domain" description="HTH myb-type" evidence="7">
    <location>
        <begin position="269"/>
        <end position="324"/>
    </location>
</feature>
<dbReference type="InterPro" id="IPR051575">
    <property type="entry name" value="Myb-like_DNA-bd"/>
</dbReference>
<gene>
    <name evidence="8" type="ORF">FWILDA_LOCUS1892</name>
</gene>
<reference evidence="8" key="1">
    <citation type="submission" date="2022-08" db="EMBL/GenBank/DDBJ databases">
        <authorList>
            <person name="Kallberg Y."/>
            <person name="Tangrot J."/>
            <person name="Rosling A."/>
        </authorList>
    </citation>
    <scope>NUCLEOTIDE SEQUENCE</scope>
    <source>
        <strain evidence="8">Wild A</strain>
    </source>
</reference>
<accession>A0A9W4SE75</accession>
<dbReference type="Pfam" id="PF13921">
    <property type="entry name" value="Myb_DNA-bind_6"/>
    <property type="match status" value="1"/>
</dbReference>
<feature type="domain" description="HTH myb-type" evidence="7">
    <location>
        <begin position="223"/>
        <end position="268"/>
    </location>
</feature>
<dbReference type="GO" id="GO:0000978">
    <property type="term" value="F:RNA polymerase II cis-regulatory region sequence-specific DNA binding"/>
    <property type="evidence" value="ECO:0007669"/>
    <property type="project" value="TreeGrafter"/>
</dbReference>
<dbReference type="FunFam" id="1.10.10.60:FF:000016">
    <property type="entry name" value="Transcriptional activator Myb isoform A"/>
    <property type="match status" value="1"/>
</dbReference>
<dbReference type="PROSITE" id="PS50090">
    <property type="entry name" value="MYB_LIKE"/>
    <property type="match status" value="4"/>
</dbReference>
<keyword evidence="2" id="KW-0238">DNA-binding</keyword>
<dbReference type="PANTHER" id="PTHR46621">
    <property type="entry name" value="SNRNA-ACTIVATING PROTEIN COMPLEX SUBUNIT 4"/>
    <property type="match status" value="1"/>
</dbReference>
<dbReference type="GO" id="GO:0001006">
    <property type="term" value="F:RNA polymerase III type 3 promoter sequence-specific DNA binding"/>
    <property type="evidence" value="ECO:0007669"/>
    <property type="project" value="TreeGrafter"/>
</dbReference>
<feature type="domain" description="Myb-like" evidence="6">
    <location>
        <begin position="321"/>
        <end position="372"/>
    </location>
</feature>
<dbReference type="Gene3D" id="1.10.10.60">
    <property type="entry name" value="Homeodomain-like"/>
    <property type="match status" value="4"/>
</dbReference>
<keyword evidence="4" id="KW-0539">Nucleus</keyword>
<dbReference type="AlphaFoldDB" id="A0A9W4SE75"/>
<comment type="caution">
    <text evidence="8">The sequence shown here is derived from an EMBL/GenBank/DDBJ whole genome shotgun (WGS) entry which is preliminary data.</text>
</comment>
<dbReference type="Proteomes" id="UP001153678">
    <property type="component" value="Unassembled WGS sequence"/>
</dbReference>
<sequence length="429" mass="50370">MEEDITEVLQYNRELQTNLQKKIAAVEAAIAKNINLQNKLRRLKKNGVAMDSAETRDFGPPFFIDIDGNLPPNNDDIRLRERPKKFKPIKWLQHEKEALARGVRDQNFRRECLMAMHSGQLLDLILEKDAQYFLINVEGLDWCELSKQYVPNKSPEECIIQWTTHEHPSINKSEWTTAETKKLRQIASRYKNRNWQRIAMELNTNRTAADCFKQWNKQTNGPRKWSKEEDEILARAVDLYGEKNWQQIAGCLENRTGQQCLHRWTKTMNPAIRRGRWKSEEDEALKNAVSMYGVGNWVKIQKFVLGRTDVQCRERWMNVLSPVIKKDPWTEEEDKELKRLVRLIGVGKWSKISSEIDGRTDNQCWRRYKILMKQDEDFEREREFTMNTPPSEIEGDKATCFMENGMNISTDIVETTTPPAEPSDVHILE</sequence>
<keyword evidence="3" id="KW-0804">Transcription</keyword>
<dbReference type="GO" id="GO:0019185">
    <property type="term" value="C:snRNA-activating protein complex"/>
    <property type="evidence" value="ECO:0007669"/>
    <property type="project" value="TreeGrafter"/>
</dbReference>
<evidence type="ECO:0000256" key="1">
    <source>
        <dbReference type="ARBA" id="ARBA00023015"/>
    </source>
</evidence>
<dbReference type="PROSITE" id="PS51294">
    <property type="entry name" value="HTH_MYB"/>
    <property type="match status" value="4"/>
</dbReference>
<dbReference type="CDD" id="cd00167">
    <property type="entry name" value="SANT"/>
    <property type="match status" value="3"/>
</dbReference>
<organism evidence="8 9">
    <name type="scientific">Funneliformis geosporum</name>
    <dbReference type="NCBI Taxonomy" id="1117311"/>
    <lineage>
        <taxon>Eukaryota</taxon>
        <taxon>Fungi</taxon>
        <taxon>Fungi incertae sedis</taxon>
        <taxon>Mucoromycota</taxon>
        <taxon>Glomeromycotina</taxon>
        <taxon>Glomeromycetes</taxon>
        <taxon>Glomerales</taxon>
        <taxon>Glomeraceae</taxon>
        <taxon>Funneliformis</taxon>
    </lineage>
</organism>
<keyword evidence="5" id="KW-0175">Coiled coil</keyword>
<evidence type="ECO:0000256" key="5">
    <source>
        <dbReference type="SAM" id="Coils"/>
    </source>
</evidence>
<evidence type="ECO:0000313" key="8">
    <source>
        <dbReference type="EMBL" id="CAI2165082.1"/>
    </source>
</evidence>
<evidence type="ECO:0000256" key="2">
    <source>
        <dbReference type="ARBA" id="ARBA00023125"/>
    </source>
</evidence>